<accession>A0A3P8EBS2</accession>
<sequence>MNQLQIKSAIAVHAIFNNFSNYKERRVAEAFHIMLNPNSLNKKEGCTIHPTWSIYPNHSV</sequence>
<dbReference type="AlphaFoldDB" id="A0A3P8EBS2"/>
<dbReference type="EMBL" id="UZAI01018955">
    <property type="protein sequence ID" value="VDP41605.1"/>
    <property type="molecule type" value="Genomic_DNA"/>
</dbReference>
<protein>
    <submittedName>
        <fullName evidence="1">Uncharacterized protein</fullName>
    </submittedName>
</protein>
<evidence type="ECO:0000313" key="2">
    <source>
        <dbReference type="Proteomes" id="UP000277204"/>
    </source>
</evidence>
<evidence type="ECO:0000313" key="1">
    <source>
        <dbReference type="EMBL" id="VDP41605.1"/>
    </source>
</evidence>
<dbReference type="Proteomes" id="UP000277204">
    <property type="component" value="Unassembled WGS sequence"/>
</dbReference>
<organism evidence="1 2">
    <name type="scientific">Schistosoma margrebowiei</name>
    <dbReference type="NCBI Taxonomy" id="48269"/>
    <lineage>
        <taxon>Eukaryota</taxon>
        <taxon>Metazoa</taxon>
        <taxon>Spiralia</taxon>
        <taxon>Lophotrochozoa</taxon>
        <taxon>Platyhelminthes</taxon>
        <taxon>Trematoda</taxon>
        <taxon>Digenea</taxon>
        <taxon>Strigeidida</taxon>
        <taxon>Schistosomatoidea</taxon>
        <taxon>Schistosomatidae</taxon>
        <taxon>Schistosoma</taxon>
    </lineage>
</organism>
<name>A0A3P8EBS2_9TREM</name>
<keyword evidence="2" id="KW-1185">Reference proteome</keyword>
<reference evidence="1 2" key="1">
    <citation type="submission" date="2018-11" db="EMBL/GenBank/DDBJ databases">
        <authorList>
            <consortium name="Pathogen Informatics"/>
        </authorList>
    </citation>
    <scope>NUCLEOTIDE SEQUENCE [LARGE SCALE GENOMIC DNA]</scope>
    <source>
        <strain evidence="1 2">Zambia</strain>
    </source>
</reference>
<proteinExistence type="predicted"/>
<gene>
    <name evidence="1" type="ORF">SMRZ_LOCUS22012</name>
</gene>